<reference evidence="1" key="1">
    <citation type="submission" date="2021-01" db="UniProtKB">
        <authorList>
            <consortium name="EnsemblMetazoa"/>
        </authorList>
    </citation>
    <scope>IDENTIFICATION</scope>
</reference>
<proteinExistence type="predicted"/>
<organism evidence="1 2">
    <name type="scientific">Clytia hemisphaerica</name>
    <dbReference type="NCBI Taxonomy" id="252671"/>
    <lineage>
        <taxon>Eukaryota</taxon>
        <taxon>Metazoa</taxon>
        <taxon>Cnidaria</taxon>
        <taxon>Hydrozoa</taxon>
        <taxon>Hydroidolina</taxon>
        <taxon>Leptothecata</taxon>
        <taxon>Obeliida</taxon>
        <taxon>Clytiidae</taxon>
        <taxon>Clytia</taxon>
    </lineage>
</organism>
<evidence type="ECO:0000313" key="2">
    <source>
        <dbReference type="Proteomes" id="UP000594262"/>
    </source>
</evidence>
<protein>
    <submittedName>
        <fullName evidence="1">Uncharacterized protein</fullName>
    </submittedName>
</protein>
<accession>A0A7M5XFF1</accession>
<evidence type="ECO:0000313" key="1">
    <source>
        <dbReference type="EnsemblMetazoa" id="CLYHEMP022408.1"/>
    </source>
</evidence>
<keyword evidence="2" id="KW-1185">Reference proteome</keyword>
<dbReference type="EnsemblMetazoa" id="CLYHEMT022408.1">
    <property type="protein sequence ID" value="CLYHEMP022408.1"/>
    <property type="gene ID" value="CLYHEMG022408"/>
</dbReference>
<dbReference type="Proteomes" id="UP000594262">
    <property type="component" value="Unplaced"/>
</dbReference>
<name>A0A7M5XFF1_9CNID</name>
<dbReference type="AlphaFoldDB" id="A0A7M5XFF1"/>
<sequence>MTSSLTTLENSYIVTTGDFPNIDIHHCSHQCQHNTILNDDINQAYVINQLCFCSNQTLSFQSRYISDVIQCDVANSTCSSRFMGQDNFTKSSDIDFELIFPDVIKTFEEFEIRLLTNKETSISLQLGQQKWETFGSKFTIQHTFQTSGYHFIKAIIDQSKTKDFFIDVKSNTSNVELLSDANVLEVKKLFYSQLLLGSGSELNIDLKFEVNGELIQQTSFYQDILEHRIGVVNFPDTGVLSVDDDGVQEPSCDESECTMISSLFTFESDGRLSVINVLMTEPGQVNLMILRLTDETSPKRLVNLTLASNERNEVLGNSYRVTKEFNIKAAKSGLNTISLYDEKIEVMNGDLLACVLDNRVQMINSPQTTNIFLLRSKLNVGDKIRMIDSLESTTIVPALSVVFVQPVELELPVFTPKDDGYLDVFVKLSDWTNEVREINRRFMIQIPLTDFSLSVTFNKTLSQYQAIVTLPNPDANVIYNFTIVPINLQIESESSFVYFAANDI</sequence>